<dbReference type="OrthoDB" id="118896at2"/>
<dbReference type="PROSITE" id="PS51257">
    <property type="entry name" value="PROKAR_LIPOPROTEIN"/>
    <property type="match status" value="1"/>
</dbReference>
<proteinExistence type="predicted"/>
<dbReference type="AlphaFoldDB" id="A0A1M5MEN9"/>
<evidence type="ECO:0000313" key="4">
    <source>
        <dbReference type="Proteomes" id="UP000184522"/>
    </source>
</evidence>
<feature type="signal peptide" evidence="1">
    <location>
        <begin position="1"/>
        <end position="22"/>
    </location>
</feature>
<keyword evidence="4" id="KW-1185">Reference proteome</keyword>
<accession>A0A1M5MEN9</accession>
<dbReference type="EMBL" id="FQWS01000001">
    <property type="protein sequence ID" value="SHG75828.1"/>
    <property type="molecule type" value="Genomic_DNA"/>
</dbReference>
<dbReference type="Gene3D" id="3.30.160.670">
    <property type="match status" value="1"/>
</dbReference>
<protein>
    <recommendedName>
        <fullName evidence="2">DUF4136 domain-containing protein</fullName>
    </recommendedName>
</protein>
<gene>
    <name evidence="3" type="ORF">SAMN05444148_0881</name>
</gene>
<reference evidence="4" key="1">
    <citation type="submission" date="2016-11" db="EMBL/GenBank/DDBJ databases">
        <authorList>
            <person name="Varghese N."/>
            <person name="Submissions S."/>
        </authorList>
    </citation>
    <scope>NUCLEOTIDE SEQUENCE [LARGE SCALE GENOMIC DNA]</scope>
    <source>
        <strain evidence="4">DSM 25330</strain>
    </source>
</reference>
<dbReference type="Pfam" id="PF13590">
    <property type="entry name" value="DUF4136"/>
    <property type="match status" value="1"/>
</dbReference>
<feature type="domain" description="DUF4136" evidence="2">
    <location>
        <begin position="29"/>
        <end position="195"/>
    </location>
</feature>
<feature type="chain" id="PRO_5009912303" description="DUF4136 domain-containing protein" evidence="1">
    <location>
        <begin position="23"/>
        <end position="197"/>
    </location>
</feature>
<keyword evidence="1" id="KW-0732">Signal</keyword>
<name>A0A1M5MEN9_9FLAO</name>
<evidence type="ECO:0000259" key="2">
    <source>
        <dbReference type="Pfam" id="PF13590"/>
    </source>
</evidence>
<dbReference type="RefSeq" id="WP_159432636.1">
    <property type="nucleotide sequence ID" value="NZ_FQWS01000001.1"/>
</dbReference>
<sequence length="197" mass="22507">MKKLSRYLLLFAALILVSCATKNVKTEKYTDKDLSSFKTFAYLPNTTFSSEEFNTNSDQSIEESLVATMNTKMIENGFIVDKDNPDLLVLLTTSNDIKGNFVNRNKNKYKQAEAAEVSTSPNYATVSASQYKRYFDKGSDELSNRPYKEGSLIVEVFDRKSKELVWLGIADDFKAHISDQTLRTRMINEIFKEFPVK</sequence>
<dbReference type="InterPro" id="IPR025411">
    <property type="entry name" value="DUF4136"/>
</dbReference>
<evidence type="ECO:0000256" key="1">
    <source>
        <dbReference type="SAM" id="SignalP"/>
    </source>
</evidence>
<organism evidence="3 4">
    <name type="scientific">Winogradskyella jejuensis</name>
    <dbReference type="NCBI Taxonomy" id="1089305"/>
    <lineage>
        <taxon>Bacteria</taxon>
        <taxon>Pseudomonadati</taxon>
        <taxon>Bacteroidota</taxon>
        <taxon>Flavobacteriia</taxon>
        <taxon>Flavobacteriales</taxon>
        <taxon>Flavobacteriaceae</taxon>
        <taxon>Winogradskyella</taxon>
    </lineage>
</organism>
<dbReference type="Proteomes" id="UP000184522">
    <property type="component" value="Unassembled WGS sequence"/>
</dbReference>
<evidence type="ECO:0000313" key="3">
    <source>
        <dbReference type="EMBL" id="SHG75828.1"/>
    </source>
</evidence>